<keyword evidence="7" id="KW-0677">Repeat</keyword>
<dbReference type="PROSITE" id="PS51147">
    <property type="entry name" value="PFTA"/>
    <property type="match status" value="5"/>
</dbReference>
<dbReference type="OMA" id="WAIRTFN"/>
<proteinExistence type="inferred from homology"/>
<dbReference type="PANTHER" id="PTHR11129">
    <property type="entry name" value="PROTEIN FARNESYLTRANSFERASE ALPHA SUBUNIT/RAB GERANYLGERANYL TRANSFERASE ALPHA SUBUNIT"/>
    <property type="match status" value="1"/>
</dbReference>
<comment type="similarity">
    <text evidence="2">Belongs to the protein prenyltransferase subunit alpha family.</text>
</comment>
<dbReference type="Proteomes" id="UP000494040">
    <property type="component" value="Unassembled WGS sequence"/>
</dbReference>
<evidence type="ECO:0000256" key="11">
    <source>
        <dbReference type="ARBA" id="ARBA00042436"/>
    </source>
</evidence>
<keyword evidence="5" id="KW-0637">Prenyltransferase</keyword>
<dbReference type="GO" id="GO:0005953">
    <property type="term" value="C:CAAX-protein geranylgeranyltransferase complex"/>
    <property type="evidence" value="ECO:0007669"/>
    <property type="project" value="TreeGrafter"/>
</dbReference>
<dbReference type="GO" id="GO:0005965">
    <property type="term" value="C:protein farnesyltransferase complex"/>
    <property type="evidence" value="ECO:0007669"/>
    <property type="project" value="TreeGrafter"/>
</dbReference>
<dbReference type="EnsemblMetazoa" id="XM_024227884.1">
    <property type="protein sequence ID" value="XP_024083652.1"/>
    <property type="gene ID" value="LOC106670966"/>
</dbReference>
<dbReference type="GO" id="GO:0004660">
    <property type="term" value="F:protein farnesyltransferase activity"/>
    <property type="evidence" value="ECO:0007669"/>
    <property type="project" value="UniProtKB-EC"/>
</dbReference>
<protein>
    <recommendedName>
        <fullName evidence="9">Protein farnesyltransferase/geranylgeranyltransferase type-1 subunit alpha</fullName>
        <ecNumber evidence="4">2.5.1.58</ecNumber>
        <ecNumber evidence="3">2.5.1.59</ecNumber>
    </recommendedName>
    <alternativeName>
        <fullName evidence="12">CAAX farnesyltransferase subunit alpha</fullName>
    </alternativeName>
    <alternativeName>
        <fullName evidence="11">FTase-alpha</fullName>
    </alternativeName>
    <alternativeName>
        <fullName evidence="10">Ras proteins prenyltransferase subunit alpha</fullName>
    </alternativeName>
    <alternativeName>
        <fullName evidence="13">Type I protein geranyl-geranyltransferase subunit alpha</fullName>
    </alternativeName>
</protein>
<evidence type="ECO:0000256" key="3">
    <source>
        <dbReference type="ARBA" id="ARBA00012700"/>
    </source>
</evidence>
<reference evidence="14" key="1">
    <citation type="submission" date="2022-01" db="UniProtKB">
        <authorList>
            <consortium name="EnsemblMetazoa"/>
        </authorList>
    </citation>
    <scope>IDENTIFICATION</scope>
</reference>
<dbReference type="RefSeq" id="XP_024083652.1">
    <property type="nucleotide sequence ID" value="XM_024227884.1"/>
</dbReference>
<evidence type="ECO:0000256" key="8">
    <source>
        <dbReference type="ARBA" id="ARBA00022842"/>
    </source>
</evidence>
<keyword evidence="8" id="KW-0460">Magnesium</keyword>
<dbReference type="PANTHER" id="PTHR11129:SF1">
    <property type="entry name" value="PROTEIN FARNESYLTRANSFERASE_GERANYLGERANYLTRANSFERASE TYPE-1 SUBUNIT ALPHA"/>
    <property type="match status" value="1"/>
</dbReference>
<dbReference type="EC" id="2.5.1.59" evidence="3"/>
<evidence type="ECO:0000256" key="1">
    <source>
        <dbReference type="ARBA" id="ARBA00001946"/>
    </source>
</evidence>
<dbReference type="EC" id="2.5.1.58" evidence="4"/>
<dbReference type="GeneID" id="106670966"/>
<dbReference type="SUPFAM" id="SSF48439">
    <property type="entry name" value="Protein prenylyltransferase"/>
    <property type="match status" value="1"/>
</dbReference>
<dbReference type="Gene3D" id="1.25.40.120">
    <property type="entry name" value="Protein prenylyltransferase"/>
    <property type="match status" value="1"/>
</dbReference>
<evidence type="ECO:0000256" key="6">
    <source>
        <dbReference type="ARBA" id="ARBA00022679"/>
    </source>
</evidence>
<keyword evidence="15" id="KW-1185">Reference proteome</keyword>
<sequence>MTDSSGDDLDTSNEWVFYKDRPEWADVVPIQQEEGPSPVVSIRYSDKFKDIYDYVRAIMKKNEYSERAFNLTTDALKMNPANYSVWQYRRILLKELEKDLYKELEYLEDVIMRNPKNYQVWHHRMIIVEWLSDPSQEFEFLKRAMSQDAKNYHAWKHRQWLLKTFNLFDNELEYTEQLIEKDIRNNSAWNQRYFVLNYTSKLNDRDALLKEIKFTMDAILQATLNESSWNFLRGVLIHMEKGLLEPEVLKFCWSLYDRGNRSPHLLGYLVDACAEAVDVKFSSDPRCSIEKGVELCKELGEKQDTIRVKYWNYMIDVLDAKRKNKLISDDIDTEKQEEMQETSV</sequence>
<name>A0A8I6SJM5_CIMLE</name>
<keyword evidence="6" id="KW-0808">Transferase</keyword>
<evidence type="ECO:0000256" key="2">
    <source>
        <dbReference type="ARBA" id="ARBA00006734"/>
    </source>
</evidence>
<evidence type="ECO:0000256" key="4">
    <source>
        <dbReference type="ARBA" id="ARBA00012702"/>
    </source>
</evidence>
<dbReference type="CTD" id="2339"/>
<evidence type="ECO:0000256" key="13">
    <source>
        <dbReference type="ARBA" id="ARBA00043219"/>
    </source>
</evidence>
<dbReference type="InterPro" id="IPR002088">
    <property type="entry name" value="Prenyl_trans_a"/>
</dbReference>
<organism evidence="14 15">
    <name type="scientific">Cimex lectularius</name>
    <name type="common">Bed bug</name>
    <name type="synonym">Acanthia lectularia</name>
    <dbReference type="NCBI Taxonomy" id="79782"/>
    <lineage>
        <taxon>Eukaryota</taxon>
        <taxon>Metazoa</taxon>
        <taxon>Ecdysozoa</taxon>
        <taxon>Arthropoda</taxon>
        <taxon>Hexapoda</taxon>
        <taxon>Insecta</taxon>
        <taxon>Pterygota</taxon>
        <taxon>Neoptera</taxon>
        <taxon>Paraneoptera</taxon>
        <taxon>Hemiptera</taxon>
        <taxon>Heteroptera</taxon>
        <taxon>Panheteroptera</taxon>
        <taxon>Cimicomorpha</taxon>
        <taxon>Cimicidae</taxon>
        <taxon>Cimex</taxon>
    </lineage>
</organism>
<dbReference type="GO" id="GO:0004662">
    <property type="term" value="F:CAAX-protein geranylgeranyltransferase activity"/>
    <property type="evidence" value="ECO:0007669"/>
    <property type="project" value="UniProtKB-EC"/>
</dbReference>
<evidence type="ECO:0000256" key="10">
    <source>
        <dbReference type="ARBA" id="ARBA00041392"/>
    </source>
</evidence>
<evidence type="ECO:0000256" key="12">
    <source>
        <dbReference type="ARBA" id="ARBA00043086"/>
    </source>
</evidence>
<dbReference type="AlphaFoldDB" id="A0A8I6SJM5"/>
<evidence type="ECO:0000313" key="14">
    <source>
        <dbReference type="EnsemblMetazoa" id="XP_024083652.1"/>
    </source>
</evidence>
<evidence type="ECO:0000313" key="15">
    <source>
        <dbReference type="Proteomes" id="UP000494040"/>
    </source>
</evidence>
<accession>A0A8I6SJM5</accession>
<dbReference type="OrthoDB" id="272289at2759"/>
<dbReference type="Pfam" id="PF01239">
    <property type="entry name" value="PPTA"/>
    <property type="match status" value="5"/>
</dbReference>
<evidence type="ECO:0000256" key="9">
    <source>
        <dbReference type="ARBA" id="ARBA00040965"/>
    </source>
</evidence>
<dbReference type="KEGG" id="clec:106670966"/>
<evidence type="ECO:0000256" key="7">
    <source>
        <dbReference type="ARBA" id="ARBA00022737"/>
    </source>
</evidence>
<comment type="cofactor">
    <cofactor evidence="1">
        <name>Mg(2+)</name>
        <dbReference type="ChEBI" id="CHEBI:18420"/>
    </cofactor>
</comment>
<evidence type="ECO:0000256" key="5">
    <source>
        <dbReference type="ARBA" id="ARBA00022602"/>
    </source>
</evidence>